<dbReference type="GO" id="GO:0005524">
    <property type="term" value="F:ATP binding"/>
    <property type="evidence" value="ECO:0007669"/>
    <property type="project" value="UniProtKB-KW"/>
</dbReference>
<evidence type="ECO:0000313" key="14">
    <source>
        <dbReference type="Proteomes" id="UP000183832"/>
    </source>
</evidence>
<evidence type="ECO:0000256" key="2">
    <source>
        <dbReference type="ARBA" id="ARBA00005019"/>
    </source>
</evidence>
<dbReference type="UniPathway" id="UPA00253">
    <property type="reaction ID" value="UER00332"/>
</dbReference>
<keyword evidence="14" id="KW-1185">Reference proteome</keyword>
<feature type="domain" description="Cytidyltransferase-like" evidence="12">
    <location>
        <begin position="8"/>
        <end position="211"/>
    </location>
</feature>
<dbReference type="NCBIfam" id="TIGR00482">
    <property type="entry name" value="nicotinate (nicotinamide) nucleotide adenylyltransferase"/>
    <property type="match status" value="1"/>
</dbReference>
<keyword evidence="5 11" id="KW-0808">Transferase</keyword>
<comment type="pathway">
    <text evidence="2">Cofactor biosynthesis; NAD(+) biosynthesis; deamido-NAD(+) from nicotinate D-ribonucleotide: step 1/1.</text>
</comment>
<evidence type="ECO:0000256" key="3">
    <source>
        <dbReference type="ARBA" id="ARBA00007064"/>
    </source>
</evidence>
<evidence type="ECO:0000256" key="10">
    <source>
        <dbReference type="ARBA" id="ARBA00048721"/>
    </source>
</evidence>
<dbReference type="OrthoDB" id="422187at2759"/>
<evidence type="ECO:0000256" key="1">
    <source>
        <dbReference type="ARBA" id="ARBA00004658"/>
    </source>
</evidence>
<evidence type="ECO:0000313" key="13">
    <source>
        <dbReference type="EMBL" id="CRK90022.1"/>
    </source>
</evidence>
<dbReference type="InterPro" id="IPR014729">
    <property type="entry name" value="Rossmann-like_a/b/a_fold"/>
</dbReference>
<dbReference type="GO" id="GO:0009435">
    <property type="term" value="P:NAD+ biosynthetic process"/>
    <property type="evidence" value="ECO:0007669"/>
    <property type="project" value="UniProtKB-UniPathway"/>
</dbReference>
<name>A0A1J1HU49_9DIPT</name>
<dbReference type="CDD" id="cd09286">
    <property type="entry name" value="NMNAT_Eukarya"/>
    <property type="match status" value="1"/>
</dbReference>
<dbReference type="Pfam" id="PF01467">
    <property type="entry name" value="CTP_transf_like"/>
    <property type="match status" value="1"/>
</dbReference>
<dbReference type="Proteomes" id="UP000183832">
    <property type="component" value="Unassembled WGS sequence"/>
</dbReference>
<dbReference type="SUPFAM" id="SSF52374">
    <property type="entry name" value="Nucleotidylyl transferase"/>
    <property type="match status" value="1"/>
</dbReference>
<keyword evidence="6 11" id="KW-0548">Nucleotidyltransferase</keyword>
<comment type="pathway">
    <text evidence="1 11">Cofactor biosynthesis; NAD(+) biosynthesis; NAD(+) from nicotinamide D-ribonucleotide: step 1/1.</text>
</comment>
<dbReference type="STRING" id="568069.A0A1J1HU49"/>
<reference evidence="13 14" key="1">
    <citation type="submission" date="2015-04" db="EMBL/GenBank/DDBJ databases">
        <authorList>
            <person name="Syromyatnikov M.Y."/>
            <person name="Popov V.N."/>
        </authorList>
    </citation>
    <scope>NUCLEOTIDE SEQUENCE [LARGE SCALE GENOMIC DNA]</scope>
</reference>
<keyword evidence="8 11" id="KW-0067">ATP-binding</keyword>
<evidence type="ECO:0000256" key="7">
    <source>
        <dbReference type="ARBA" id="ARBA00022741"/>
    </source>
</evidence>
<dbReference type="EMBL" id="CVRI01000015">
    <property type="protein sequence ID" value="CRK90022.1"/>
    <property type="molecule type" value="Genomic_DNA"/>
</dbReference>
<dbReference type="PANTHER" id="PTHR12039:SF0">
    <property type="entry name" value="NICOTINAMIDE-NUCLEOTIDE ADENYLYLTRANSFERASE"/>
    <property type="match status" value="1"/>
</dbReference>
<dbReference type="InterPro" id="IPR051182">
    <property type="entry name" value="Euk_NMN_adenylyltrnsfrase"/>
</dbReference>
<protein>
    <recommendedName>
        <fullName evidence="11">Nicotinamide-nucleotide adenylyltransferase</fullName>
        <ecNumber evidence="11">2.7.7.1</ecNumber>
        <ecNumber evidence="11">2.7.7.18</ecNumber>
    </recommendedName>
</protein>
<sequence length="246" mass="27914">MAAKIMLIACGSFSPPTPMHFRMFEIAKDYYSELGNHEVIGGIVSPVHDAYGKKGLVSQTHRLAMLKLALETSSWIRISEWECQQEAWTPTRNTLQYHQNYLNSIIRDLNGVNSSNLPSWIPYNVKQYKEPVQIKLLCGADLLESFATPGLWKTDDLEAILGQHGIVVITRNGSNPEQFIFDSDLLSKYRRNIVIVNNWIANDVSSTLARRFIARGLSVKYLLDDSVIDYIKKHSLYCNSTNDTQS</sequence>
<comment type="catalytic activity">
    <reaction evidence="11">
        <text>beta-nicotinamide D-ribonucleotide + ATP + H(+) = diphosphate + NAD(+)</text>
        <dbReference type="Rhea" id="RHEA:21360"/>
        <dbReference type="ChEBI" id="CHEBI:14649"/>
        <dbReference type="ChEBI" id="CHEBI:15378"/>
        <dbReference type="ChEBI" id="CHEBI:30616"/>
        <dbReference type="ChEBI" id="CHEBI:33019"/>
        <dbReference type="ChEBI" id="CHEBI:57540"/>
        <dbReference type="EC" id="2.7.7.1"/>
    </reaction>
</comment>
<dbReference type="EC" id="2.7.7.18" evidence="11"/>
<evidence type="ECO:0000256" key="6">
    <source>
        <dbReference type="ARBA" id="ARBA00022695"/>
    </source>
</evidence>
<comment type="similarity">
    <text evidence="3 11">Belongs to the eukaryotic NMN adenylyltransferase family.</text>
</comment>
<accession>A0A1J1HU49</accession>
<evidence type="ECO:0000256" key="9">
    <source>
        <dbReference type="ARBA" id="ARBA00023027"/>
    </source>
</evidence>
<gene>
    <name evidence="13" type="ORF">CLUMA_CG003747</name>
</gene>
<keyword evidence="4 11" id="KW-0662">Pyridine nucleotide biosynthesis</keyword>
<dbReference type="InterPro" id="IPR045094">
    <property type="entry name" value="NMNAT_euk"/>
</dbReference>
<keyword evidence="7 11" id="KW-0547">Nucleotide-binding</keyword>
<evidence type="ECO:0000259" key="12">
    <source>
        <dbReference type="Pfam" id="PF01467"/>
    </source>
</evidence>
<evidence type="ECO:0000256" key="8">
    <source>
        <dbReference type="ARBA" id="ARBA00022840"/>
    </source>
</evidence>
<organism evidence="13 14">
    <name type="scientific">Clunio marinus</name>
    <dbReference type="NCBI Taxonomy" id="568069"/>
    <lineage>
        <taxon>Eukaryota</taxon>
        <taxon>Metazoa</taxon>
        <taxon>Ecdysozoa</taxon>
        <taxon>Arthropoda</taxon>
        <taxon>Hexapoda</taxon>
        <taxon>Insecta</taxon>
        <taxon>Pterygota</taxon>
        <taxon>Neoptera</taxon>
        <taxon>Endopterygota</taxon>
        <taxon>Diptera</taxon>
        <taxon>Nematocera</taxon>
        <taxon>Chironomoidea</taxon>
        <taxon>Chironomidae</taxon>
        <taxon>Clunio</taxon>
    </lineage>
</organism>
<evidence type="ECO:0000256" key="11">
    <source>
        <dbReference type="RuleBase" id="RU362021"/>
    </source>
</evidence>
<dbReference type="Gene3D" id="3.40.50.620">
    <property type="entry name" value="HUPs"/>
    <property type="match status" value="1"/>
</dbReference>
<keyword evidence="9 11" id="KW-0520">NAD</keyword>
<dbReference type="FunFam" id="3.40.50.620:FF:000191">
    <property type="entry name" value="Nicotinamide-nucleotide adenylyltransferase"/>
    <property type="match status" value="1"/>
</dbReference>
<dbReference type="GO" id="GO:0004515">
    <property type="term" value="F:nicotinate-nucleotide adenylyltransferase activity"/>
    <property type="evidence" value="ECO:0007669"/>
    <property type="project" value="UniProtKB-EC"/>
</dbReference>
<evidence type="ECO:0000256" key="4">
    <source>
        <dbReference type="ARBA" id="ARBA00022642"/>
    </source>
</evidence>
<dbReference type="PANTHER" id="PTHR12039">
    <property type="entry name" value="NICOTINAMIDE MONONUCLEOTIDE ADENYLYLTRANSFERASE"/>
    <property type="match status" value="1"/>
</dbReference>
<dbReference type="InterPro" id="IPR005248">
    <property type="entry name" value="NadD/NMNAT"/>
</dbReference>
<comment type="catalytic activity">
    <reaction evidence="10 11">
        <text>nicotinate beta-D-ribonucleotide + ATP + H(+) = deamido-NAD(+) + diphosphate</text>
        <dbReference type="Rhea" id="RHEA:22860"/>
        <dbReference type="ChEBI" id="CHEBI:15378"/>
        <dbReference type="ChEBI" id="CHEBI:30616"/>
        <dbReference type="ChEBI" id="CHEBI:33019"/>
        <dbReference type="ChEBI" id="CHEBI:57502"/>
        <dbReference type="ChEBI" id="CHEBI:58437"/>
        <dbReference type="EC" id="2.7.7.18"/>
    </reaction>
</comment>
<dbReference type="AlphaFoldDB" id="A0A1J1HU49"/>
<dbReference type="InterPro" id="IPR004821">
    <property type="entry name" value="Cyt_trans-like"/>
</dbReference>
<evidence type="ECO:0000256" key="5">
    <source>
        <dbReference type="ARBA" id="ARBA00022679"/>
    </source>
</evidence>
<dbReference type="EC" id="2.7.7.1" evidence="11"/>
<proteinExistence type="inferred from homology"/>
<dbReference type="GO" id="GO:0000309">
    <property type="term" value="F:nicotinamide-nucleotide adenylyltransferase activity"/>
    <property type="evidence" value="ECO:0007669"/>
    <property type="project" value="UniProtKB-EC"/>
</dbReference>